<gene>
    <name evidence="1" type="ORF">BV898_03643</name>
</gene>
<dbReference type="Proteomes" id="UP000192578">
    <property type="component" value="Unassembled WGS sequence"/>
</dbReference>
<protein>
    <submittedName>
        <fullName evidence="1">Uncharacterized protein</fullName>
    </submittedName>
</protein>
<evidence type="ECO:0000313" key="1">
    <source>
        <dbReference type="EMBL" id="OQV22470.1"/>
    </source>
</evidence>
<evidence type="ECO:0000313" key="2">
    <source>
        <dbReference type="Proteomes" id="UP000192578"/>
    </source>
</evidence>
<proteinExistence type="predicted"/>
<accession>A0A1W0X558</accession>
<sequence length="83" mass="9403">MNSSRSMTHENVMTPRLVSHLQHKALSLFLITYCYAVGAGPTWHPCMPQDSIRFSRDKGHDNSVLSSQRCVDFTDFTGDRSID</sequence>
<organism evidence="1 2">
    <name type="scientific">Hypsibius exemplaris</name>
    <name type="common">Freshwater tardigrade</name>
    <dbReference type="NCBI Taxonomy" id="2072580"/>
    <lineage>
        <taxon>Eukaryota</taxon>
        <taxon>Metazoa</taxon>
        <taxon>Ecdysozoa</taxon>
        <taxon>Tardigrada</taxon>
        <taxon>Eutardigrada</taxon>
        <taxon>Parachela</taxon>
        <taxon>Hypsibioidea</taxon>
        <taxon>Hypsibiidae</taxon>
        <taxon>Hypsibius</taxon>
    </lineage>
</organism>
<comment type="caution">
    <text evidence="1">The sequence shown here is derived from an EMBL/GenBank/DDBJ whole genome shotgun (WGS) entry which is preliminary data.</text>
</comment>
<name>A0A1W0X558_HYPEX</name>
<reference evidence="2" key="1">
    <citation type="submission" date="2017-01" db="EMBL/GenBank/DDBJ databases">
        <title>Comparative genomics of anhydrobiosis in the tardigrade Hypsibius dujardini.</title>
        <authorList>
            <person name="Yoshida Y."/>
            <person name="Koutsovoulos G."/>
            <person name="Laetsch D."/>
            <person name="Stevens L."/>
            <person name="Kumar S."/>
            <person name="Horikawa D."/>
            <person name="Ishino K."/>
            <person name="Komine S."/>
            <person name="Tomita M."/>
            <person name="Blaxter M."/>
            <person name="Arakawa K."/>
        </authorList>
    </citation>
    <scope>NUCLEOTIDE SEQUENCE [LARGE SCALE GENOMIC DNA]</scope>
    <source>
        <strain evidence="2">Z151</strain>
    </source>
</reference>
<dbReference type="EMBL" id="MTYJ01000017">
    <property type="protein sequence ID" value="OQV22470.1"/>
    <property type="molecule type" value="Genomic_DNA"/>
</dbReference>
<dbReference type="AlphaFoldDB" id="A0A1W0X558"/>
<keyword evidence="2" id="KW-1185">Reference proteome</keyword>